<dbReference type="EMBL" id="MTYJ01000052">
    <property type="protein sequence ID" value="OQV18173.1"/>
    <property type="molecule type" value="Genomic_DNA"/>
</dbReference>
<sequence>MAPSTSFPTGVSEYTGQAPHITKPTELGHFSLSRQPGNPMVRRYHPDQRALLTLHRRGPDLVTERLDIDLTQGMDAFIDRGQAQKDAEHLYPILRWILENKRTFAQYRSKVNVICWRGRLTDLLVTPYNRKDTWTLVACNIDDIIYLSYVNESDKESKMDSTLEATVEKVPSLEDKRQTSRMYWGFKFEQVMTSPPGDETSLQKSVSNFESFQSVLYTKVGGYRGTGVLFGAEMDCLDPKKVPTKPPDCYVELKTCKGIEDESGMRSFCYHKLMQYWAQSFVCGVPTILVGFRLDNGHVLSTDELPMSKVPLIAQANGDAWKPAVCQNFLNSFLQFVTVLVTESHEQTIYKLKLDVSQQRVVVTREEATAQNQFVPTWYLDQRPGY</sequence>
<keyword evidence="2" id="KW-0539">Nucleus</keyword>
<dbReference type="EC" id="3.6.1.-" evidence="2"/>
<name>A0A1W0WSP6_HYPEX</name>
<dbReference type="OrthoDB" id="5853397at2759"/>
<keyword evidence="2" id="KW-0378">Hydrolase</keyword>
<evidence type="ECO:0000259" key="4">
    <source>
        <dbReference type="Pfam" id="PF08652"/>
    </source>
</evidence>
<keyword evidence="2" id="KW-0540">Nuclease</keyword>
<dbReference type="GO" id="GO:0003723">
    <property type="term" value="F:RNA binding"/>
    <property type="evidence" value="ECO:0007669"/>
    <property type="project" value="UniProtKB-KW"/>
</dbReference>
<proteinExistence type="inferred from homology"/>
<dbReference type="GO" id="GO:0005634">
    <property type="term" value="C:nucleus"/>
    <property type="evidence" value="ECO:0007669"/>
    <property type="project" value="UniProtKB-SubCell"/>
</dbReference>
<evidence type="ECO:0000313" key="6">
    <source>
        <dbReference type="Proteomes" id="UP000192578"/>
    </source>
</evidence>
<organism evidence="5 6">
    <name type="scientific">Hypsibius exemplaris</name>
    <name type="common">Freshwater tardigrade</name>
    <dbReference type="NCBI Taxonomy" id="2072580"/>
    <lineage>
        <taxon>Eukaryota</taxon>
        <taxon>Metazoa</taxon>
        <taxon>Ecdysozoa</taxon>
        <taxon>Tardigrada</taxon>
        <taxon>Eutardigrada</taxon>
        <taxon>Parachela</taxon>
        <taxon>Hypsibioidea</taxon>
        <taxon>Hypsibiidae</taxon>
        <taxon>Hypsibius</taxon>
    </lineage>
</organism>
<accession>A0A1W0WSP6</accession>
<evidence type="ECO:0000256" key="3">
    <source>
        <dbReference type="SAM" id="MobiDB-lite"/>
    </source>
</evidence>
<dbReference type="GO" id="GO:0046872">
    <property type="term" value="F:metal ion binding"/>
    <property type="evidence" value="ECO:0007669"/>
    <property type="project" value="UniProtKB-KW"/>
</dbReference>
<comment type="similarity">
    <text evidence="1 2">Belongs to the DXO/Dom3Z family.</text>
</comment>
<reference evidence="6" key="1">
    <citation type="submission" date="2017-01" db="EMBL/GenBank/DDBJ databases">
        <title>Comparative genomics of anhydrobiosis in the tardigrade Hypsibius dujardini.</title>
        <authorList>
            <person name="Yoshida Y."/>
            <person name="Koutsovoulos G."/>
            <person name="Laetsch D."/>
            <person name="Stevens L."/>
            <person name="Kumar S."/>
            <person name="Horikawa D."/>
            <person name="Ishino K."/>
            <person name="Komine S."/>
            <person name="Tomita M."/>
            <person name="Blaxter M."/>
            <person name="Arakawa K."/>
        </authorList>
    </citation>
    <scope>NUCLEOTIDE SEQUENCE [LARGE SCALE GENOMIC DNA]</scope>
    <source>
        <strain evidence="6">Z151</strain>
    </source>
</reference>
<dbReference type="GO" id="GO:0000956">
    <property type="term" value="P:nuclear-transcribed mRNA catabolic process"/>
    <property type="evidence" value="ECO:0007669"/>
    <property type="project" value="TreeGrafter"/>
</dbReference>
<comment type="cofactor">
    <cofactor evidence="2">
        <name>a divalent metal cation</name>
        <dbReference type="ChEBI" id="CHEBI:60240"/>
    </cofactor>
</comment>
<dbReference type="PANTHER" id="PTHR12395">
    <property type="entry name" value="DOM-3 RELATED"/>
    <property type="match status" value="1"/>
</dbReference>
<dbReference type="GO" id="GO:0005829">
    <property type="term" value="C:cytosol"/>
    <property type="evidence" value="ECO:0007669"/>
    <property type="project" value="TreeGrafter"/>
</dbReference>
<evidence type="ECO:0000313" key="5">
    <source>
        <dbReference type="EMBL" id="OQV18173.1"/>
    </source>
</evidence>
<dbReference type="InterPro" id="IPR013961">
    <property type="entry name" value="RAI1"/>
</dbReference>
<feature type="region of interest" description="Disordered" evidence="3">
    <location>
        <begin position="1"/>
        <end position="21"/>
    </location>
</feature>
<dbReference type="AlphaFoldDB" id="A0A1W0WSP6"/>
<comment type="function">
    <text evidence="2">Decapping enzyme for NAD-capped RNAs: specifically hydrolyzes the nicotinamide adenine dinucleotide (NAD) cap from a subset of RNAs by removing the entire NAD moiety from the 5'-end of an NAD-capped RNA.</text>
</comment>
<evidence type="ECO:0000256" key="1">
    <source>
        <dbReference type="ARBA" id="ARBA00006562"/>
    </source>
</evidence>
<dbReference type="GO" id="GO:0004518">
    <property type="term" value="F:nuclease activity"/>
    <property type="evidence" value="ECO:0007669"/>
    <property type="project" value="UniProtKB-KW"/>
</dbReference>
<evidence type="ECO:0000256" key="2">
    <source>
        <dbReference type="RuleBase" id="RU367113"/>
    </source>
</evidence>
<comment type="caution">
    <text evidence="5">The sequence shown here is derived from an EMBL/GenBank/DDBJ whole genome shotgun (WGS) entry which is preliminary data.</text>
</comment>
<comment type="subcellular location">
    <subcellularLocation>
        <location evidence="2">Nucleus</location>
    </subcellularLocation>
</comment>
<dbReference type="InterPro" id="IPR039039">
    <property type="entry name" value="RAI1-like_fam"/>
</dbReference>
<keyword evidence="2" id="KW-0479">Metal-binding</keyword>
<dbReference type="GO" id="GO:0110155">
    <property type="term" value="P:NAD-cap decapping"/>
    <property type="evidence" value="ECO:0007669"/>
    <property type="project" value="TreeGrafter"/>
</dbReference>
<keyword evidence="6" id="KW-1185">Reference proteome</keyword>
<dbReference type="PANTHER" id="PTHR12395:SF9">
    <property type="entry name" value="DECAPPING AND EXORIBONUCLEASE PROTEIN"/>
    <property type="match status" value="1"/>
</dbReference>
<feature type="domain" description="RAI1-like" evidence="4">
    <location>
        <begin position="23"/>
        <end position="379"/>
    </location>
</feature>
<protein>
    <recommendedName>
        <fullName evidence="2">Decapping nuclease</fullName>
        <ecNumber evidence="2">3.6.1.-</ecNumber>
    </recommendedName>
</protein>
<dbReference type="Proteomes" id="UP000192578">
    <property type="component" value="Unassembled WGS sequence"/>
</dbReference>
<feature type="compositionally biased region" description="Polar residues" evidence="3">
    <location>
        <begin position="1"/>
        <end position="15"/>
    </location>
</feature>
<keyword evidence="2" id="KW-0694">RNA-binding</keyword>
<dbReference type="GO" id="GO:0034353">
    <property type="term" value="F:mRNA 5'-diphosphatase activity"/>
    <property type="evidence" value="ECO:0007669"/>
    <property type="project" value="TreeGrafter"/>
</dbReference>
<dbReference type="GO" id="GO:0000166">
    <property type="term" value="F:nucleotide binding"/>
    <property type="evidence" value="ECO:0007669"/>
    <property type="project" value="UniProtKB-KW"/>
</dbReference>
<keyword evidence="2" id="KW-0547">Nucleotide-binding</keyword>
<gene>
    <name evidence="5" type="ORF">BV898_07763</name>
</gene>
<dbReference type="Pfam" id="PF08652">
    <property type="entry name" value="RAI1"/>
    <property type="match status" value="1"/>
</dbReference>